<feature type="transmembrane region" description="Helical" evidence="1">
    <location>
        <begin position="12"/>
        <end position="34"/>
    </location>
</feature>
<sequence length="68" mass="8125">MKWNVNCINQYQEVLLCFVFAYLMVNSCVVQYRFIPFCCSEPTQVRLCFMDNMYNIIYWNSNVDACAL</sequence>
<keyword evidence="1" id="KW-0472">Membrane</keyword>
<gene>
    <name evidence="2" type="ORF">ZEAMMB73_Zm00001d010855</name>
</gene>
<dbReference type="EMBL" id="CM000784">
    <property type="protein sequence ID" value="AQK95100.1"/>
    <property type="molecule type" value="Genomic_DNA"/>
</dbReference>
<feature type="non-terminal residue" evidence="2">
    <location>
        <position position="68"/>
    </location>
</feature>
<organism evidence="2">
    <name type="scientific">Zea mays</name>
    <name type="common">Maize</name>
    <dbReference type="NCBI Taxonomy" id="4577"/>
    <lineage>
        <taxon>Eukaryota</taxon>
        <taxon>Viridiplantae</taxon>
        <taxon>Streptophyta</taxon>
        <taxon>Embryophyta</taxon>
        <taxon>Tracheophyta</taxon>
        <taxon>Spermatophyta</taxon>
        <taxon>Magnoliopsida</taxon>
        <taxon>Liliopsida</taxon>
        <taxon>Poales</taxon>
        <taxon>Poaceae</taxon>
        <taxon>PACMAD clade</taxon>
        <taxon>Panicoideae</taxon>
        <taxon>Andropogonodae</taxon>
        <taxon>Andropogoneae</taxon>
        <taxon>Tripsacinae</taxon>
        <taxon>Zea</taxon>
    </lineage>
</organism>
<keyword evidence="1" id="KW-0812">Transmembrane</keyword>
<accession>A0A1D6FUF6</accession>
<evidence type="ECO:0000313" key="2">
    <source>
        <dbReference type="EMBL" id="AQK95098.1"/>
    </source>
</evidence>
<dbReference type="EMBL" id="CM000784">
    <property type="protein sequence ID" value="AQK95098.1"/>
    <property type="molecule type" value="Genomic_DNA"/>
</dbReference>
<dbReference type="EMBL" id="CM000784">
    <property type="protein sequence ID" value="AQK95101.1"/>
    <property type="molecule type" value="Genomic_DNA"/>
</dbReference>
<evidence type="ECO:0000256" key="1">
    <source>
        <dbReference type="SAM" id="Phobius"/>
    </source>
</evidence>
<proteinExistence type="predicted"/>
<keyword evidence="1" id="KW-1133">Transmembrane helix</keyword>
<reference evidence="2" key="1">
    <citation type="submission" date="2015-12" db="EMBL/GenBank/DDBJ databases">
        <title>Update maize B73 reference genome by single molecule sequencing technologies.</title>
        <authorList>
            <consortium name="Maize Genome Sequencing Project"/>
            <person name="Ware D."/>
        </authorList>
    </citation>
    <scope>NUCLEOTIDE SEQUENCE</scope>
    <source>
        <tissue evidence="2">Seedling</tissue>
    </source>
</reference>
<name>A0A1D6FUF6_MAIZE</name>
<dbReference type="AlphaFoldDB" id="A0A1D6FUF6"/>
<protein>
    <submittedName>
        <fullName evidence="2">Stress protein</fullName>
    </submittedName>
</protein>
<dbReference type="EMBL" id="CM000784">
    <property type="protein sequence ID" value="AQK95097.1"/>
    <property type="molecule type" value="Genomic_DNA"/>
</dbReference>